<keyword evidence="7" id="KW-0325">Glycoprotein</keyword>
<dbReference type="Gene3D" id="1.10.420.10">
    <property type="entry name" value="Peroxidase, domain 2"/>
    <property type="match status" value="1"/>
</dbReference>
<dbReference type="AlphaFoldDB" id="A0A9P4TZH6"/>
<protein>
    <recommendedName>
        <fullName evidence="12">Peroxidase</fullName>
        <ecNumber evidence="12">1.11.1.-</ecNumber>
    </recommendedName>
</protein>
<keyword evidence="3 9" id="KW-0349">Heme</keyword>
<feature type="binding site" evidence="9">
    <location>
        <position position="235"/>
    </location>
    <ligand>
        <name>Ca(2+)</name>
        <dbReference type="ChEBI" id="CHEBI:29108"/>
        <label>2</label>
    </ligand>
</feature>
<feature type="site" description="Transition state stabilizer" evidence="10">
    <location>
        <position position="116"/>
    </location>
</feature>
<dbReference type="GO" id="GO:0034599">
    <property type="term" value="P:cellular response to oxidative stress"/>
    <property type="evidence" value="ECO:0007669"/>
    <property type="project" value="InterPro"/>
</dbReference>
<dbReference type="GO" id="GO:0004601">
    <property type="term" value="F:peroxidase activity"/>
    <property type="evidence" value="ECO:0007669"/>
    <property type="project" value="UniProtKB-KW"/>
</dbReference>
<evidence type="ECO:0000256" key="6">
    <source>
        <dbReference type="ARBA" id="ARBA00023004"/>
    </source>
</evidence>
<reference evidence="15" key="1">
    <citation type="journal article" date="2020" name="Stud. Mycol.">
        <title>101 Dothideomycetes genomes: a test case for predicting lifestyles and emergence of pathogens.</title>
        <authorList>
            <person name="Haridas S."/>
            <person name="Albert R."/>
            <person name="Binder M."/>
            <person name="Bloem J."/>
            <person name="Labutti K."/>
            <person name="Salamov A."/>
            <person name="Andreopoulos B."/>
            <person name="Baker S."/>
            <person name="Barry K."/>
            <person name="Bills G."/>
            <person name="Bluhm B."/>
            <person name="Cannon C."/>
            <person name="Castanera R."/>
            <person name="Culley D."/>
            <person name="Daum C."/>
            <person name="Ezra D."/>
            <person name="Gonzalez J."/>
            <person name="Henrissat B."/>
            <person name="Kuo A."/>
            <person name="Liang C."/>
            <person name="Lipzen A."/>
            <person name="Lutzoni F."/>
            <person name="Magnuson J."/>
            <person name="Mondo S."/>
            <person name="Nolan M."/>
            <person name="Ohm R."/>
            <person name="Pangilinan J."/>
            <person name="Park H.-J."/>
            <person name="Ramirez L."/>
            <person name="Alfaro M."/>
            <person name="Sun H."/>
            <person name="Tritt A."/>
            <person name="Yoshinaga Y."/>
            <person name="Zwiers L.-H."/>
            <person name="Turgeon B."/>
            <person name="Goodwin S."/>
            <person name="Spatafora J."/>
            <person name="Crous P."/>
            <person name="Grigoriev I."/>
        </authorList>
    </citation>
    <scope>NUCLEOTIDE SEQUENCE</scope>
    <source>
        <strain evidence="15">CBS 130266</strain>
    </source>
</reference>
<feature type="binding site" evidence="9">
    <location>
        <position position="259"/>
    </location>
    <ligand>
        <name>Ca(2+)</name>
        <dbReference type="ChEBI" id="CHEBI:29108"/>
        <label>2</label>
    </ligand>
</feature>
<dbReference type="Pfam" id="PF00141">
    <property type="entry name" value="peroxidase"/>
    <property type="match status" value="1"/>
</dbReference>
<dbReference type="GO" id="GO:0000302">
    <property type="term" value="P:response to reactive oxygen species"/>
    <property type="evidence" value="ECO:0007669"/>
    <property type="project" value="TreeGrafter"/>
</dbReference>
<keyword evidence="9 12" id="KW-0106">Calcium</keyword>
<feature type="binding site" evidence="9">
    <location>
        <position position="129"/>
    </location>
    <ligand>
        <name>Ca(2+)</name>
        <dbReference type="ChEBI" id="CHEBI:29108"/>
        <label>1</label>
    </ligand>
</feature>
<evidence type="ECO:0000256" key="5">
    <source>
        <dbReference type="ARBA" id="ARBA00023002"/>
    </source>
</evidence>
<evidence type="ECO:0000256" key="12">
    <source>
        <dbReference type="RuleBase" id="RU363051"/>
    </source>
</evidence>
<dbReference type="PRINTS" id="PR00458">
    <property type="entry name" value="PEROXIDASE"/>
</dbReference>
<feature type="signal peptide" evidence="12">
    <location>
        <begin position="1"/>
        <end position="18"/>
    </location>
</feature>
<dbReference type="GO" id="GO:0020037">
    <property type="term" value="F:heme binding"/>
    <property type="evidence" value="ECO:0007669"/>
    <property type="project" value="UniProtKB-UniRule"/>
</dbReference>
<evidence type="ECO:0000259" key="14">
    <source>
        <dbReference type="PROSITE" id="PS50873"/>
    </source>
</evidence>
<feature type="active site" description="Proton acceptor" evidence="8">
    <location>
        <position position="120"/>
    </location>
</feature>
<gene>
    <name evidence="15" type="ORF">EJ08DRAFT_203654</name>
</gene>
<evidence type="ECO:0000256" key="11">
    <source>
        <dbReference type="PIRSR" id="PIRSR601621-4"/>
    </source>
</evidence>
<proteinExistence type="inferred from homology"/>
<feature type="disulfide bond" evidence="11">
    <location>
        <begin position="107"/>
        <end position="179"/>
    </location>
</feature>
<evidence type="ECO:0000256" key="13">
    <source>
        <dbReference type="SAM" id="MobiDB-lite"/>
    </source>
</evidence>
<keyword evidence="2 12" id="KW-0575">Peroxidase</keyword>
<feature type="compositionally biased region" description="Low complexity" evidence="13">
    <location>
        <begin position="19"/>
        <end position="52"/>
    </location>
</feature>
<dbReference type="Gene3D" id="1.10.520.10">
    <property type="match status" value="1"/>
</dbReference>
<keyword evidence="12" id="KW-0732">Signal</keyword>
<dbReference type="EMBL" id="MU007035">
    <property type="protein sequence ID" value="KAF2430928.1"/>
    <property type="molecule type" value="Genomic_DNA"/>
</dbReference>
<dbReference type="OrthoDB" id="2113341at2759"/>
<feature type="compositionally biased region" description="Low complexity" evidence="13">
    <location>
        <begin position="65"/>
        <end position="85"/>
    </location>
</feature>
<feature type="binding site" evidence="9">
    <location>
        <position position="127"/>
    </location>
    <ligand>
        <name>Ca(2+)</name>
        <dbReference type="ChEBI" id="CHEBI:29108"/>
        <label>1</label>
    </ligand>
</feature>
<accession>A0A9P4TZH6</accession>
<keyword evidence="16" id="KW-1185">Reference proteome</keyword>
<dbReference type="PANTHER" id="PTHR31356:SF66">
    <property type="entry name" value="CATALASE-PEROXIDASE"/>
    <property type="match status" value="1"/>
</dbReference>
<keyword evidence="5 12" id="KW-0560">Oxidoreductase</keyword>
<keyword evidence="11" id="KW-1015">Disulfide bond</keyword>
<dbReference type="PROSITE" id="PS00436">
    <property type="entry name" value="PEROXIDASE_2"/>
    <property type="match status" value="1"/>
</dbReference>
<evidence type="ECO:0000256" key="7">
    <source>
        <dbReference type="ARBA" id="ARBA00023180"/>
    </source>
</evidence>
<dbReference type="GO" id="GO:0042744">
    <property type="term" value="P:hydrogen peroxide catabolic process"/>
    <property type="evidence" value="ECO:0007669"/>
    <property type="project" value="TreeGrafter"/>
</dbReference>
<feature type="binding site" evidence="9">
    <location>
        <position position="252"/>
    </location>
    <ligand>
        <name>Ca(2+)</name>
        <dbReference type="ChEBI" id="CHEBI:29108"/>
        <label>2</label>
    </ligand>
</feature>
<feature type="region of interest" description="Disordered" evidence="13">
    <location>
        <begin position="19"/>
        <end position="85"/>
    </location>
</feature>
<organism evidence="15 16">
    <name type="scientific">Tothia fuscella</name>
    <dbReference type="NCBI Taxonomy" id="1048955"/>
    <lineage>
        <taxon>Eukaryota</taxon>
        <taxon>Fungi</taxon>
        <taxon>Dikarya</taxon>
        <taxon>Ascomycota</taxon>
        <taxon>Pezizomycotina</taxon>
        <taxon>Dothideomycetes</taxon>
        <taxon>Pleosporomycetidae</taxon>
        <taxon>Venturiales</taxon>
        <taxon>Cylindrosympodiaceae</taxon>
        <taxon>Tothia</taxon>
    </lineage>
</organism>
<feature type="binding site" description="axial binding residue" evidence="9">
    <location>
        <position position="234"/>
    </location>
    <ligand>
        <name>heme b</name>
        <dbReference type="ChEBI" id="CHEBI:60344"/>
    </ligand>
    <ligandPart>
        <name>Fe</name>
        <dbReference type="ChEBI" id="CHEBI:18248"/>
    </ligandPart>
</feature>
<evidence type="ECO:0000256" key="8">
    <source>
        <dbReference type="PIRSR" id="PIRSR601621-1"/>
    </source>
</evidence>
<dbReference type="Proteomes" id="UP000800235">
    <property type="component" value="Unassembled WGS sequence"/>
</dbReference>
<dbReference type="InterPro" id="IPR002016">
    <property type="entry name" value="Haem_peroxidase"/>
</dbReference>
<evidence type="ECO:0000256" key="3">
    <source>
        <dbReference type="ARBA" id="ARBA00022617"/>
    </source>
</evidence>
<comment type="caution">
    <text evidence="15">The sequence shown here is derived from an EMBL/GenBank/DDBJ whole genome shotgun (WGS) entry which is preliminary data.</text>
</comment>
<evidence type="ECO:0000256" key="9">
    <source>
        <dbReference type="PIRSR" id="PIRSR601621-2"/>
    </source>
</evidence>
<dbReference type="PROSITE" id="PS50873">
    <property type="entry name" value="PEROXIDASE_4"/>
    <property type="match status" value="1"/>
</dbReference>
<evidence type="ECO:0000256" key="4">
    <source>
        <dbReference type="ARBA" id="ARBA00022723"/>
    </source>
</evidence>
<evidence type="ECO:0000313" key="16">
    <source>
        <dbReference type="Proteomes" id="UP000800235"/>
    </source>
</evidence>
<dbReference type="InterPro" id="IPR044831">
    <property type="entry name" value="Ccp1-like"/>
</dbReference>
<dbReference type="InterPro" id="IPR010255">
    <property type="entry name" value="Haem_peroxidase_sf"/>
</dbReference>
<dbReference type="InterPro" id="IPR001621">
    <property type="entry name" value="Ligninase"/>
</dbReference>
<evidence type="ECO:0000256" key="2">
    <source>
        <dbReference type="ARBA" id="ARBA00022559"/>
    </source>
</evidence>
<evidence type="ECO:0000256" key="1">
    <source>
        <dbReference type="ARBA" id="ARBA00006089"/>
    </source>
</evidence>
<sequence length="347" mass="35744">MRLSLLLFAASASTLVVGQRSKSTRTTAKSSLARSSTSTASAAESSSSITSSRRTRSSDDGSANSVSAKTTSTGSSAPASSSSAAGATSCDVWSKISSTLSGMFSGCNDDSRAAIRAVFHDCFPDGGCDGSLAIAEELNRPINAGLVRTVNKLKALADQNSVPVADMLMFAGSAAVLSCPGGPLVQTFVGRTDASSPAPDGQLPTAEATGDEALQRFKARGFSANDLAALIGSHSTARQFTTDPSKAGASLDSTPSQWDITYYQQTIAKKSPFTLQSDASLANQTEVGPIMKKFSTSKSAWDSSFSPAMAKLEQLGASSGLLDCTSALKKSRSPRDAKSAPINARLY</sequence>
<evidence type="ECO:0000313" key="15">
    <source>
        <dbReference type="EMBL" id="KAF2430928.1"/>
    </source>
</evidence>
<feature type="chain" id="PRO_5040529169" description="Peroxidase" evidence="12">
    <location>
        <begin position="19"/>
        <end position="347"/>
    </location>
</feature>
<feature type="binding site" evidence="9">
    <location>
        <position position="131"/>
    </location>
    <ligand>
        <name>Ca(2+)</name>
        <dbReference type="ChEBI" id="CHEBI:29108"/>
        <label>1</label>
    </ligand>
</feature>
<comment type="cofactor">
    <cofactor evidence="9 12">
        <name>Ca(2+)</name>
        <dbReference type="ChEBI" id="CHEBI:29108"/>
    </cofactor>
    <text evidence="9 12">Binds 2 calcium ions per subunit.</text>
</comment>
<feature type="binding site" evidence="9">
    <location>
        <position position="254"/>
    </location>
    <ligand>
        <name>Ca(2+)</name>
        <dbReference type="ChEBI" id="CHEBI:29108"/>
        <label>2</label>
    </ligand>
</feature>
<name>A0A9P4TZH6_9PEZI</name>
<dbReference type="PRINTS" id="PR00462">
    <property type="entry name" value="LIGNINASE"/>
</dbReference>
<evidence type="ECO:0000256" key="10">
    <source>
        <dbReference type="PIRSR" id="PIRSR601621-3"/>
    </source>
</evidence>
<dbReference type="SUPFAM" id="SSF48113">
    <property type="entry name" value="Heme-dependent peroxidases"/>
    <property type="match status" value="1"/>
</dbReference>
<dbReference type="GO" id="GO:0046872">
    <property type="term" value="F:metal ion binding"/>
    <property type="evidence" value="ECO:0007669"/>
    <property type="project" value="UniProtKB-UniRule"/>
</dbReference>
<comment type="cofactor">
    <cofactor evidence="9">
        <name>heme b</name>
        <dbReference type="ChEBI" id="CHEBI:60344"/>
    </cofactor>
    <text evidence="9">Binds 1 heme b (iron(II)-protoporphyrin IX) group per subunit.</text>
</comment>
<feature type="binding site" evidence="9">
    <location>
        <position position="121"/>
    </location>
    <ligand>
        <name>Ca(2+)</name>
        <dbReference type="ChEBI" id="CHEBI:29108"/>
        <label>1</label>
    </ligand>
</feature>
<comment type="similarity">
    <text evidence="1 12">Belongs to the peroxidase family. Ligninase subfamily.</text>
</comment>
<dbReference type="EC" id="1.11.1.-" evidence="12"/>
<feature type="domain" description="Plant heme peroxidase family profile" evidence="14">
    <location>
        <begin position="113"/>
        <end position="336"/>
    </location>
</feature>
<dbReference type="InterPro" id="IPR019794">
    <property type="entry name" value="Peroxidases_AS"/>
</dbReference>
<keyword evidence="6 9" id="KW-0408">Iron</keyword>
<dbReference type="PANTHER" id="PTHR31356">
    <property type="entry name" value="THYLAKOID LUMENAL 29 KDA PROTEIN, CHLOROPLASTIC-RELATED"/>
    <property type="match status" value="1"/>
</dbReference>
<keyword evidence="4 9" id="KW-0479">Metal-binding</keyword>